<keyword evidence="9" id="KW-1185">Reference proteome</keyword>
<proteinExistence type="predicted"/>
<keyword evidence="2" id="KW-0547">Nucleotide-binding</keyword>
<gene>
    <name evidence="8" type="primary">etk</name>
    <name evidence="8" type="ORF">Dxin01_00939</name>
</gene>
<name>A0ABP9V7G8_9DEIO</name>
<dbReference type="Pfam" id="PF13614">
    <property type="entry name" value="AAA_31"/>
    <property type="match status" value="1"/>
</dbReference>
<dbReference type="InterPro" id="IPR027417">
    <property type="entry name" value="P-loop_NTPase"/>
</dbReference>
<reference evidence="8 9" key="1">
    <citation type="submission" date="2024-02" db="EMBL/GenBank/DDBJ databases">
        <title>Deinococcus xinjiangensis NBRC 107630.</title>
        <authorList>
            <person name="Ichikawa N."/>
            <person name="Katano-Makiyama Y."/>
            <person name="Hidaka K."/>
        </authorList>
    </citation>
    <scope>NUCLEOTIDE SEQUENCE [LARGE SCALE GENOMIC DNA]</scope>
    <source>
        <strain evidence="8 9">NBRC 107630</strain>
    </source>
</reference>
<dbReference type="CDD" id="cd05387">
    <property type="entry name" value="BY-kinase"/>
    <property type="match status" value="1"/>
</dbReference>
<dbReference type="EMBL" id="BAABRN010000007">
    <property type="protein sequence ID" value="GAA5501207.1"/>
    <property type="molecule type" value="Genomic_DNA"/>
</dbReference>
<evidence type="ECO:0000313" key="9">
    <source>
        <dbReference type="Proteomes" id="UP001458946"/>
    </source>
</evidence>
<dbReference type="InterPro" id="IPR005702">
    <property type="entry name" value="Wzc-like_C"/>
</dbReference>
<accession>A0ABP9V7G8</accession>
<dbReference type="InterPro" id="IPR025669">
    <property type="entry name" value="AAA_dom"/>
</dbReference>
<dbReference type="SUPFAM" id="SSF52540">
    <property type="entry name" value="P-loop containing nucleoside triphosphate hydrolases"/>
    <property type="match status" value="1"/>
</dbReference>
<feature type="transmembrane region" description="Helical" evidence="6">
    <location>
        <begin position="75"/>
        <end position="95"/>
    </location>
</feature>
<keyword evidence="6" id="KW-0812">Transmembrane</keyword>
<evidence type="ECO:0000256" key="5">
    <source>
        <dbReference type="ARBA" id="ARBA00023137"/>
    </source>
</evidence>
<evidence type="ECO:0000256" key="4">
    <source>
        <dbReference type="ARBA" id="ARBA00022840"/>
    </source>
</evidence>
<evidence type="ECO:0000256" key="6">
    <source>
        <dbReference type="SAM" id="Phobius"/>
    </source>
</evidence>
<evidence type="ECO:0000256" key="2">
    <source>
        <dbReference type="ARBA" id="ARBA00022741"/>
    </source>
</evidence>
<keyword evidence="4" id="KW-0067">ATP-binding</keyword>
<keyword evidence="6" id="KW-1133">Transmembrane helix</keyword>
<dbReference type="GO" id="GO:0016301">
    <property type="term" value="F:kinase activity"/>
    <property type="evidence" value="ECO:0007669"/>
    <property type="project" value="UniProtKB-KW"/>
</dbReference>
<comment type="caution">
    <text evidence="8">The sequence shown here is derived from an EMBL/GenBank/DDBJ whole genome shotgun (WGS) entry which is preliminary data.</text>
</comment>
<organism evidence="8 9">
    <name type="scientific">Deinococcus xinjiangensis</name>
    <dbReference type="NCBI Taxonomy" id="457454"/>
    <lineage>
        <taxon>Bacteria</taxon>
        <taxon>Thermotogati</taxon>
        <taxon>Deinococcota</taxon>
        <taxon>Deinococci</taxon>
        <taxon>Deinococcales</taxon>
        <taxon>Deinococcaceae</taxon>
        <taxon>Deinococcus</taxon>
    </lineage>
</organism>
<keyword evidence="6" id="KW-0472">Membrane</keyword>
<keyword evidence="5" id="KW-0829">Tyrosine-protein kinase</keyword>
<evidence type="ECO:0000256" key="1">
    <source>
        <dbReference type="ARBA" id="ARBA00022679"/>
    </source>
</evidence>
<dbReference type="RefSeq" id="WP_353541179.1">
    <property type="nucleotide sequence ID" value="NZ_BAABRN010000007.1"/>
</dbReference>
<keyword evidence="1" id="KW-0808">Transferase</keyword>
<keyword evidence="3 8" id="KW-0418">Kinase</keyword>
<dbReference type="PANTHER" id="PTHR32309:SF31">
    <property type="entry name" value="CAPSULAR EXOPOLYSACCHARIDE FAMILY"/>
    <property type="match status" value="1"/>
</dbReference>
<sequence length="359" mass="38729">MRRARTSIQEQFQSITKRLATLPAGSAEQQSLIAARGQLVLDLSQATVFEEGAAGSLTLLKEANSPSQPTSPRPLRNAVLAFMLALLLTSGVIILRELLQRKVRSVTDLIAFGVPAIGELPRLNRAKRSNTVQQARSGDLYESVGFVRVNLSHLLPPSGAMLTVSSARPSEGKSTLVAALASPYLAANKRVLVIDADLHRPSQQEFWAIGGRPWVALTGAAQSQQTNLAQAIEHPETASAVDMGENIHVLPAGNNGRQATSLLNEPRLPALLRQWASAYDVVLIDTPPILALSDAYTIAKQSDGLLLVVESGETSVPDVQRAMHNMQHTGIRFLGVAVNKIQRGQQGYYYNYNYSSSPA</sequence>
<protein>
    <submittedName>
        <fullName evidence="8">Tyrosine-protein kinase etk</fullName>
    </submittedName>
</protein>
<feature type="domain" description="AAA" evidence="7">
    <location>
        <begin position="171"/>
        <end position="327"/>
    </location>
</feature>
<evidence type="ECO:0000313" key="8">
    <source>
        <dbReference type="EMBL" id="GAA5501207.1"/>
    </source>
</evidence>
<evidence type="ECO:0000256" key="3">
    <source>
        <dbReference type="ARBA" id="ARBA00022777"/>
    </source>
</evidence>
<dbReference type="Proteomes" id="UP001458946">
    <property type="component" value="Unassembled WGS sequence"/>
</dbReference>
<evidence type="ECO:0000259" key="7">
    <source>
        <dbReference type="Pfam" id="PF13614"/>
    </source>
</evidence>
<dbReference type="Gene3D" id="3.40.50.300">
    <property type="entry name" value="P-loop containing nucleotide triphosphate hydrolases"/>
    <property type="match status" value="1"/>
</dbReference>
<dbReference type="NCBIfam" id="TIGR01007">
    <property type="entry name" value="eps_fam"/>
    <property type="match status" value="1"/>
</dbReference>
<dbReference type="InterPro" id="IPR050445">
    <property type="entry name" value="Bact_polysacc_biosynth/exp"/>
</dbReference>
<dbReference type="PANTHER" id="PTHR32309">
    <property type="entry name" value="TYROSINE-PROTEIN KINASE"/>
    <property type="match status" value="1"/>
</dbReference>